<dbReference type="PANTHER" id="PTHR37299:SF1">
    <property type="entry name" value="STAGE 0 SPORULATION PROTEIN A HOMOLOG"/>
    <property type="match status" value="1"/>
</dbReference>
<dbReference type="InterPro" id="IPR011006">
    <property type="entry name" value="CheY-like_superfamily"/>
</dbReference>
<evidence type="ECO:0000259" key="2">
    <source>
        <dbReference type="PROSITE" id="PS50110"/>
    </source>
</evidence>
<organism evidence="5 6">
    <name type="scientific">Ligilactobacillus murinus</name>
    <dbReference type="NCBI Taxonomy" id="1622"/>
    <lineage>
        <taxon>Bacteria</taxon>
        <taxon>Bacillati</taxon>
        <taxon>Bacillota</taxon>
        <taxon>Bacilli</taxon>
        <taxon>Lactobacillales</taxon>
        <taxon>Lactobacillaceae</taxon>
        <taxon>Ligilactobacillus</taxon>
    </lineage>
</organism>
<dbReference type="RefSeq" id="WP_004050391.1">
    <property type="nucleotide sequence ID" value="NZ_CABIVU010000046.1"/>
</dbReference>
<dbReference type="EMBL" id="CP040852">
    <property type="protein sequence ID" value="QIA88905.1"/>
    <property type="molecule type" value="Genomic_DNA"/>
</dbReference>
<accession>A0A4Y9HPS7</accession>
<dbReference type="InterPro" id="IPR001789">
    <property type="entry name" value="Sig_transdc_resp-reg_receiver"/>
</dbReference>
<protein>
    <submittedName>
        <fullName evidence="5">Response regulator transcription factor</fullName>
    </submittedName>
</protein>
<dbReference type="GO" id="GO:0000156">
    <property type="term" value="F:phosphorelay response regulator activity"/>
    <property type="evidence" value="ECO:0007669"/>
    <property type="project" value="InterPro"/>
</dbReference>
<dbReference type="InterPro" id="IPR046947">
    <property type="entry name" value="LytR-like"/>
</dbReference>
<proteinExistence type="predicted"/>
<dbReference type="AlphaFoldDB" id="A0A4Y9HPS7"/>
<dbReference type="SMART" id="SM00448">
    <property type="entry name" value="REC"/>
    <property type="match status" value="1"/>
</dbReference>
<reference evidence="4 7" key="1">
    <citation type="journal article" date="2019" name="Nat. Med.">
        <title>Preventing dysbiosis of the neonatal mouse intestinal microbiome protects against late-onset sepsis.</title>
        <authorList>
            <person name="Singer J.R."/>
            <person name="Blosser E.G."/>
            <person name="Zindl C.L."/>
            <person name="Silberger D.J."/>
            <person name="Conlan S."/>
            <person name="Laufer V.A."/>
            <person name="DiToro D."/>
            <person name="Deming C."/>
            <person name="Kumar R."/>
            <person name="Morrow C.D."/>
            <person name="Segre J.A."/>
            <person name="Gray M.J."/>
            <person name="Randolph D.A."/>
            <person name="Weaver C.T."/>
        </authorList>
    </citation>
    <scope>NUCLEOTIDE SEQUENCE [LARGE SCALE GENOMIC DNA]</scope>
    <source>
        <strain evidence="4 7">V10</strain>
    </source>
</reference>
<dbReference type="PROSITE" id="PS50110">
    <property type="entry name" value="RESPONSE_REGULATORY"/>
    <property type="match status" value="1"/>
</dbReference>
<evidence type="ECO:0000259" key="3">
    <source>
        <dbReference type="PROSITE" id="PS50930"/>
    </source>
</evidence>
<dbReference type="PANTHER" id="PTHR37299">
    <property type="entry name" value="TRANSCRIPTIONAL REGULATOR-RELATED"/>
    <property type="match status" value="1"/>
</dbReference>
<dbReference type="SMART" id="SM00850">
    <property type="entry name" value="LytTR"/>
    <property type="match status" value="1"/>
</dbReference>
<keyword evidence="1" id="KW-0597">Phosphoprotein</keyword>
<sequence>MYRIAICDDNVEQTGITETVILKFFSTIDKEVQVDVFFKPKTLLKTMSNSRTGYQIIFLDIEMQEMNGIEVARRLRELEKDFLLVFITGYDNYMLESFEVLPFRYVLKPIDSEKLEPILQQIMIELEHHMQYLFYKVGKKHCQLRIRDIVVISSELGRKVRVDLVDKRDAQFYFKLKKLLKLLPNSHFFQINRGIIINMNYITGIIGDQITLENGMTVYISRGNRKKFKQAYTEFSERSMGI</sequence>
<feature type="domain" description="HTH LytTR-type" evidence="3">
    <location>
        <begin position="133"/>
        <end position="234"/>
    </location>
</feature>
<gene>
    <name evidence="5" type="ORF">E5340_04690</name>
    <name evidence="4" type="ORF">FEE40_01130</name>
</gene>
<dbReference type="InterPro" id="IPR007492">
    <property type="entry name" value="LytTR_DNA-bd_dom"/>
</dbReference>
<dbReference type="PROSITE" id="PS50930">
    <property type="entry name" value="HTH_LYTTR"/>
    <property type="match status" value="1"/>
</dbReference>
<dbReference type="EMBL" id="SRYK01000016">
    <property type="protein sequence ID" value="TGY55853.1"/>
    <property type="molecule type" value="Genomic_DNA"/>
</dbReference>
<dbReference type="Proteomes" id="UP000306855">
    <property type="component" value="Unassembled WGS sequence"/>
</dbReference>
<name>A0A4Y9HPS7_9LACO</name>
<evidence type="ECO:0000313" key="4">
    <source>
        <dbReference type="EMBL" id="QIA88905.1"/>
    </source>
</evidence>
<feature type="domain" description="Response regulatory" evidence="2">
    <location>
        <begin position="3"/>
        <end position="123"/>
    </location>
</feature>
<evidence type="ECO:0000313" key="5">
    <source>
        <dbReference type="EMBL" id="TGY55853.1"/>
    </source>
</evidence>
<dbReference type="Gene3D" id="2.40.50.1020">
    <property type="entry name" value="LytTr DNA-binding domain"/>
    <property type="match status" value="1"/>
</dbReference>
<dbReference type="Proteomes" id="UP000463931">
    <property type="component" value="Chromosome"/>
</dbReference>
<dbReference type="Pfam" id="PF04397">
    <property type="entry name" value="LytTR"/>
    <property type="match status" value="1"/>
</dbReference>
<evidence type="ECO:0000313" key="6">
    <source>
        <dbReference type="Proteomes" id="UP000306855"/>
    </source>
</evidence>
<feature type="modified residue" description="4-aspartylphosphate" evidence="1">
    <location>
        <position position="60"/>
    </location>
</feature>
<evidence type="ECO:0000313" key="7">
    <source>
        <dbReference type="Proteomes" id="UP000463931"/>
    </source>
</evidence>
<reference evidence="5 6" key="2">
    <citation type="submission" date="2019-04" db="EMBL/GenBank/DDBJ databases">
        <title>Microbes associate with the intestines of laboratory mice.</title>
        <authorList>
            <person name="Navarre W."/>
            <person name="Wong E."/>
            <person name="Huang K."/>
            <person name="Tropini C."/>
            <person name="Ng K."/>
            <person name="Yu B."/>
        </authorList>
    </citation>
    <scope>NUCLEOTIDE SEQUENCE [LARGE SCALE GENOMIC DNA]</scope>
    <source>
        <strain evidence="5 6">NM26_J9</strain>
    </source>
</reference>
<dbReference type="SUPFAM" id="SSF52172">
    <property type="entry name" value="CheY-like"/>
    <property type="match status" value="1"/>
</dbReference>
<dbReference type="Pfam" id="PF00072">
    <property type="entry name" value="Response_reg"/>
    <property type="match status" value="1"/>
</dbReference>
<dbReference type="GO" id="GO:0003677">
    <property type="term" value="F:DNA binding"/>
    <property type="evidence" value="ECO:0007669"/>
    <property type="project" value="InterPro"/>
</dbReference>
<dbReference type="OrthoDB" id="3190595at2"/>
<evidence type="ECO:0000256" key="1">
    <source>
        <dbReference type="PROSITE-ProRule" id="PRU00169"/>
    </source>
</evidence>
<dbReference type="Gene3D" id="3.40.50.2300">
    <property type="match status" value="1"/>
</dbReference>